<gene>
    <name evidence="3" type="ORF">M0L20_03795</name>
</gene>
<dbReference type="CDD" id="cd03801">
    <property type="entry name" value="GT4_PimA-like"/>
    <property type="match status" value="1"/>
</dbReference>
<dbReference type="Pfam" id="PF00534">
    <property type="entry name" value="Glycos_transf_1"/>
    <property type="match status" value="1"/>
</dbReference>
<accession>A0ABT0HG28</accession>
<dbReference type="InterPro" id="IPR050194">
    <property type="entry name" value="Glycosyltransferase_grp1"/>
</dbReference>
<feature type="domain" description="Glycosyl transferase family 1" evidence="1">
    <location>
        <begin position="198"/>
        <end position="344"/>
    </location>
</feature>
<proteinExistence type="predicted"/>
<name>A0ABT0HG28_9BACT</name>
<dbReference type="Pfam" id="PF13439">
    <property type="entry name" value="Glyco_transf_4"/>
    <property type="match status" value="1"/>
</dbReference>
<evidence type="ECO:0000259" key="1">
    <source>
        <dbReference type="Pfam" id="PF00534"/>
    </source>
</evidence>
<dbReference type="Gene3D" id="3.40.50.2000">
    <property type="entry name" value="Glycogen Phosphorylase B"/>
    <property type="match status" value="2"/>
</dbReference>
<feature type="domain" description="Glycosyltransferase subfamily 4-like N-terminal" evidence="2">
    <location>
        <begin position="15"/>
        <end position="178"/>
    </location>
</feature>
<comment type="caution">
    <text evidence="3">The sequence shown here is derived from an EMBL/GenBank/DDBJ whole genome shotgun (WGS) entry which is preliminary data.</text>
</comment>
<protein>
    <submittedName>
        <fullName evidence="3">Glycosyltransferase family 4 protein</fullName>
    </submittedName>
</protein>
<dbReference type="EMBL" id="JALPRF010000001">
    <property type="protein sequence ID" value="MCK8490960.1"/>
    <property type="molecule type" value="Genomic_DNA"/>
</dbReference>
<evidence type="ECO:0000259" key="2">
    <source>
        <dbReference type="Pfam" id="PF13439"/>
    </source>
</evidence>
<reference evidence="3 4" key="1">
    <citation type="submission" date="2022-04" db="EMBL/GenBank/DDBJ databases">
        <title>Spirosoma sp. strain RP8 genome sequencing and assembly.</title>
        <authorList>
            <person name="Jung Y."/>
        </authorList>
    </citation>
    <scope>NUCLEOTIDE SEQUENCE [LARGE SCALE GENOMIC DNA]</scope>
    <source>
        <strain evidence="3 4">RP8</strain>
    </source>
</reference>
<dbReference type="Proteomes" id="UP001202180">
    <property type="component" value="Unassembled WGS sequence"/>
</dbReference>
<dbReference type="InterPro" id="IPR001296">
    <property type="entry name" value="Glyco_trans_1"/>
</dbReference>
<dbReference type="InterPro" id="IPR028098">
    <property type="entry name" value="Glyco_trans_4-like_N"/>
</dbReference>
<dbReference type="PANTHER" id="PTHR45947">
    <property type="entry name" value="SULFOQUINOVOSYL TRANSFERASE SQD2"/>
    <property type="match status" value="1"/>
</dbReference>
<dbReference type="PANTHER" id="PTHR45947:SF3">
    <property type="entry name" value="SULFOQUINOVOSYL TRANSFERASE SQD2"/>
    <property type="match status" value="1"/>
</dbReference>
<dbReference type="RefSeq" id="WP_248475798.1">
    <property type="nucleotide sequence ID" value="NZ_JALPRF010000001.1"/>
</dbReference>
<keyword evidence="4" id="KW-1185">Reference proteome</keyword>
<sequence length="377" mass="42157">MNVLIVTVLASHSPSGVVTYYNTLAQDLRNQGVQVSIVDASDTPFLWRKVLAVLFRIMPLFGNAGRALYYEFAQFTGMYMAIRSKKIDKPDLIHAQDAKSGAAAHLALGEKVPVVMTCHFNDDPASEIIQKYKLKTGLAARFVKWYTYLFSHIKSYVFVSNYAYSKSKHLLPADANRIILYNTVSIKAVPSAKDLSTANKLIISNVGYIDERKNQKLLIQIGDELRKRGISDFVIWLIGDGPKRSEYEQLVEKLDLSKQVKFYGQQQTPWQLVAQTDLYVHTALNDNCPYSIIEAFAVKTPVLALPVGGIPEMLPDHFGLLQGTDVKALADEIATYFSPEKRTQLVNAQSAYAGNNFDHYKTLAKLISFYNQTGQAA</sequence>
<organism evidence="3 4">
    <name type="scientific">Spirosoma liriopis</name>
    <dbReference type="NCBI Taxonomy" id="2937440"/>
    <lineage>
        <taxon>Bacteria</taxon>
        <taxon>Pseudomonadati</taxon>
        <taxon>Bacteroidota</taxon>
        <taxon>Cytophagia</taxon>
        <taxon>Cytophagales</taxon>
        <taxon>Cytophagaceae</taxon>
        <taxon>Spirosoma</taxon>
    </lineage>
</organism>
<evidence type="ECO:0000313" key="3">
    <source>
        <dbReference type="EMBL" id="MCK8490960.1"/>
    </source>
</evidence>
<dbReference type="SUPFAM" id="SSF53756">
    <property type="entry name" value="UDP-Glycosyltransferase/glycogen phosphorylase"/>
    <property type="match status" value="1"/>
</dbReference>
<evidence type="ECO:0000313" key="4">
    <source>
        <dbReference type="Proteomes" id="UP001202180"/>
    </source>
</evidence>